<reference evidence="1 2" key="1">
    <citation type="journal article" date="2021" name="Nat. Plants">
        <title>The Taxus genome provides insights into paclitaxel biosynthesis.</title>
        <authorList>
            <person name="Xiong X."/>
            <person name="Gou J."/>
            <person name="Liao Q."/>
            <person name="Li Y."/>
            <person name="Zhou Q."/>
            <person name="Bi G."/>
            <person name="Li C."/>
            <person name="Du R."/>
            <person name="Wang X."/>
            <person name="Sun T."/>
            <person name="Guo L."/>
            <person name="Liang H."/>
            <person name="Lu P."/>
            <person name="Wu Y."/>
            <person name="Zhang Z."/>
            <person name="Ro D.K."/>
            <person name="Shang Y."/>
            <person name="Huang S."/>
            <person name="Yan J."/>
        </authorList>
    </citation>
    <scope>NUCLEOTIDE SEQUENCE [LARGE SCALE GENOMIC DNA]</scope>
    <source>
        <strain evidence="1">Ta-2019</strain>
    </source>
</reference>
<dbReference type="AlphaFoldDB" id="A0AA38LHQ6"/>
<protein>
    <submittedName>
        <fullName evidence="1">Uncharacterized protein</fullName>
    </submittedName>
</protein>
<organism evidence="1 2">
    <name type="scientific">Taxus chinensis</name>
    <name type="common">Chinese yew</name>
    <name type="synonym">Taxus wallichiana var. chinensis</name>
    <dbReference type="NCBI Taxonomy" id="29808"/>
    <lineage>
        <taxon>Eukaryota</taxon>
        <taxon>Viridiplantae</taxon>
        <taxon>Streptophyta</taxon>
        <taxon>Embryophyta</taxon>
        <taxon>Tracheophyta</taxon>
        <taxon>Spermatophyta</taxon>
        <taxon>Pinopsida</taxon>
        <taxon>Pinidae</taxon>
        <taxon>Conifers II</taxon>
        <taxon>Cupressales</taxon>
        <taxon>Taxaceae</taxon>
        <taxon>Taxus</taxon>
    </lineage>
</organism>
<accession>A0AA38LHQ6</accession>
<evidence type="ECO:0000313" key="2">
    <source>
        <dbReference type="Proteomes" id="UP000824469"/>
    </source>
</evidence>
<feature type="non-terminal residue" evidence="1">
    <location>
        <position position="1"/>
    </location>
</feature>
<feature type="non-terminal residue" evidence="1">
    <location>
        <position position="67"/>
    </location>
</feature>
<keyword evidence="2" id="KW-1185">Reference proteome</keyword>
<proteinExistence type="predicted"/>
<comment type="caution">
    <text evidence="1">The sequence shown here is derived from an EMBL/GenBank/DDBJ whole genome shotgun (WGS) entry which is preliminary data.</text>
</comment>
<dbReference type="EMBL" id="JAHRHJ020000002">
    <property type="protein sequence ID" value="KAH9324096.1"/>
    <property type="molecule type" value="Genomic_DNA"/>
</dbReference>
<dbReference type="Proteomes" id="UP000824469">
    <property type="component" value="Unassembled WGS sequence"/>
</dbReference>
<sequence>CNSFGKELSVSFENETHSVDVSLHTTGIGGWSVKYGKDSYKQEPCGYANEAIRQRRSWSYTPLLLVF</sequence>
<evidence type="ECO:0000313" key="1">
    <source>
        <dbReference type="EMBL" id="KAH9324096.1"/>
    </source>
</evidence>
<gene>
    <name evidence="1" type="ORF">KI387_004274</name>
</gene>
<name>A0AA38LHQ6_TAXCH</name>